<protein>
    <submittedName>
        <fullName evidence="1">Uncharacterized protein</fullName>
    </submittedName>
</protein>
<evidence type="ECO:0000313" key="2">
    <source>
        <dbReference type="Proteomes" id="UP000479190"/>
    </source>
</evidence>
<proteinExistence type="predicted"/>
<name>A0A6H5HVJ7_9HYME</name>
<sequence length="146" mass="16780">MRLCSLHLLHPVDPIQTIISFKRFSIKNTKRSDTVVRFGRLESSIQHRLIHPIRFFVDAGRCIWLKAPQKVARGPKIDADSTGSEIEVLRGIRKAAGARENFPAPHQTQIIDHRYRLHTLLLNEDIQPLEVSDSVRHICLFCEIVL</sequence>
<keyword evidence="2" id="KW-1185">Reference proteome</keyword>
<organism evidence="1 2">
    <name type="scientific">Trichogramma brassicae</name>
    <dbReference type="NCBI Taxonomy" id="86971"/>
    <lineage>
        <taxon>Eukaryota</taxon>
        <taxon>Metazoa</taxon>
        <taxon>Ecdysozoa</taxon>
        <taxon>Arthropoda</taxon>
        <taxon>Hexapoda</taxon>
        <taxon>Insecta</taxon>
        <taxon>Pterygota</taxon>
        <taxon>Neoptera</taxon>
        <taxon>Endopterygota</taxon>
        <taxon>Hymenoptera</taxon>
        <taxon>Apocrita</taxon>
        <taxon>Proctotrupomorpha</taxon>
        <taxon>Chalcidoidea</taxon>
        <taxon>Trichogrammatidae</taxon>
        <taxon>Trichogramma</taxon>
    </lineage>
</organism>
<dbReference type="Proteomes" id="UP000479190">
    <property type="component" value="Unassembled WGS sequence"/>
</dbReference>
<evidence type="ECO:0000313" key="1">
    <source>
        <dbReference type="EMBL" id="CAB0029626.1"/>
    </source>
</evidence>
<accession>A0A6H5HVJ7</accession>
<dbReference type="EMBL" id="CADCXV010000335">
    <property type="protein sequence ID" value="CAB0029626.1"/>
    <property type="molecule type" value="Genomic_DNA"/>
</dbReference>
<dbReference type="AlphaFoldDB" id="A0A6H5HVJ7"/>
<gene>
    <name evidence="1" type="ORF">TBRA_LOCUS1655</name>
</gene>
<reference evidence="1 2" key="1">
    <citation type="submission" date="2020-02" db="EMBL/GenBank/DDBJ databases">
        <authorList>
            <person name="Ferguson B K."/>
        </authorList>
    </citation>
    <scope>NUCLEOTIDE SEQUENCE [LARGE SCALE GENOMIC DNA]</scope>
</reference>